<dbReference type="InterPro" id="IPR050445">
    <property type="entry name" value="Bact_polysacc_biosynth/exp"/>
</dbReference>
<feature type="transmembrane region" description="Helical" evidence="12">
    <location>
        <begin position="38"/>
        <end position="57"/>
    </location>
</feature>
<comment type="subcellular location">
    <subcellularLocation>
        <location evidence="1">Cell inner membrane</location>
        <topology evidence="1">Multi-pass membrane protein</topology>
    </subcellularLocation>
</comment>
<comment type="similarity">
    <text evidence="9">Belongs to the WzzB/Cld/Rol family.</text>
</comment>
<protein>
    <recommendedName>
        <fullName evidence="10">Chain length determinant protein</fullName>
    </recommendedName>
    <alternativeName>
        <fullName evidence="11">Polysaccharide antigen chain regulator</fullName>
    </alternativeName>
</protein>
<feature type="transmembrane region" description="Helical" evidence="12">
    <location>
        <begin position="334"/>
        <end position="354"/>
    </location>
</feature>
<feature type="domain" description="Polysaccharide chain length determinant N-terminal" evidence="13">
    <location>
        <begin position="22"/>
        <end position="72"/>
    </location>
</feature>
<name>A0ABS1IM36_9GAMM</name>
<dbReference type="InterPro" id="IPR003856">
    <property type="entry name" value="LPS_length_determ_N"/>
</dbReference>
<dbReference type="PANTHER" id="PTHR32309:SF29">
    <property type="entry name" value="CHAIN LENGTH DETERMINANT PROTEIN"/>
    <property type="match status" value="1"/>
</dbReference>
<evidence type="ECO:0000256" key="7">
    <source>
        <dbReference type="ARBA" id="ARBA00022989"/>
    </source>
</evidence>
<gene>
    <name evidence="14" type="ORF">I2494_02510</name>
</gene>
<evidence type="ECO:0000256" key="6">
    <source>
        <dbReference type="ARBA" id="ARBA00022985"/>
    </source>
</evidence>
<keyword evidence="6" id="KW-0448">Lipopolysaccharide biosynthesis</keyword>
<organism evidence="14 15">
    <name type="scientific">Limnobaculum allomyrinae</name>
    <dbReference type="NCBI Taxonomy" id="2791986"/>
    <lineage>
        <taxon>Bacteria</taxon>
        <taxon>Pseudomonadati</taxon>
        <taxon>Pseudomonadota</taxon>
        <taxon>Gammaproteobacteria</taxon>
        <taxon>Enterobacterales</taxon>
        <taxon>Budviciaceae</taxon>
        <taxon>Limnobaculum</taxon>
    </lineage>
</organism>
<keyword evidence="8 12" id="KW-0472">Membrane</keyword>
<evidence type="ECO:0000259" key="13">
    <source>
        <dbReference type="Pfam" id="PF02706"/>
    </source>
</evidence>
<dbReference type="Pfam" id="PF02706">
    <property type="entry name" value="Wzz"/>
    <property type="match status" value="1"/>
</dbReference>
<reference evidence="14 15" key="1">
    <citation type="submission" date="2020-11" db="EMBL/GenBank/DDBJ databases">
        <title>Insectihabitans protaetiae gen. nov. sp. nov. and Insectihabitans allomyrinae sp. nov., isolated from larvae of Protaetia brevitarsis seulensis and Allomyrina dichotoma, respectively.</title>
        <authorList>
            <person name="Lee S.D."/>
            <person name="Byeon Y.-S."/>
            <person name="Kim S.-M."/>
            <person name="Yang H.L."/>
            <person name="Kim I.S."/>
        </authorList>
    </citation>
    <scope>NUCLEOTIDE SEQUENCE [LARGE SCALE GENOMIC DNA]</scope>
    <source>
        <strain evidence="14 15">BWR-B9</strain>
    </source>
</reference>
<dbReference type="PANTHER" id="PTHR32309">
    <property type="entry name" value="TYROSINE-PROTEIN KINASE"/>
    <property type="match status" value="1"/>
</dbReference>
<dbReference type="EMBL" id="JADRCR010000001">
    <property type="protein sequence ID" value="MBK5142606.1"/>
    <property type="molecule type" value="Genomic_DNA"/>
</dbReference>
<evidence type="ECO:0000256" key="11">
    <source>
        <dbReference type="ARBA" id="ARBA00042235"/>
    </source>
</evidence>
<proteinExistence type="inferred from homology"/>
<evidence type="ECO:0000256" key="10">
    <source>
        <dbReference type="ARBA" id="ARBA00039982"/>
    </source>
</evidence>
<dbReference type="RefSeq" id="WP_218465570.1">
    <property type="nucleotide sequence ID" value="NZ_JADRCR010000001.1"/>
</dbReference>
<comment type="pathway">
    <text evidence="2">Bacterial outer membrane biogenesis; lipopolysaccharide biosynthesis.</text>
</comment>
<evidence type="ECO:0000256" key="2">
    <source>
        <dbReference type="ARBA" id="ARBA00004756"/>
    </source>
</evidence>
<accession>A0ABS1IM36</accession>
<evidence type="ECO:0000256" key="1">
    <source>
        <dbReference type="ARBA" id="ARBA00004429"/>
    </source>
</evidence>
<evidence type="ECO:0000256" key="3">
    <source>
        <dbReference type="ARBA" id="ARBA00022475"/>
    </source>
</evidence>
<evidence type="ECO:0000256" key="5">
    <source>
        <dbReference type="ARBA" id="ARBA00022692"/>
    </source>
</evidence>
<dbReference type="Proteomes" id="UP001296921">
    <property type="component" value="Unassembled WGS sequence"/>
</dbReference>
<evidence type="ECO:0000256" key="4">
    <source>
        <dbReference type="ARBA" id="ARBA00022519"/>
    </source>
</evidence>
<evidence type="ECO:0000313" key="14">
    <source>
        <dbReference type="EMBL" id="MBK5142606.1"/>
    </source>
</evidence>
<evidence type="ECO:0000256" key="8">
    <source>
        <dbReference type="ARBA" id="ARBA00023136"/>
    </source>
</evidence>
<keyword evidence="3" id="KW-1003">Cell membrane</keyword>
<comment type="caution">
    <text evidence="14">The sequence shown here is derived from an EMBL/GenBank/DDBJ whole genome shotgun (WGS) entry which is preliminary data.</text>
</comment>
<keyword evidence="4" id="KW-0997">Cell inner membrane</keyword>
<keyword evidence="7 12" id="KW-1133">Transmembrane helix</keyword>
<sequence length="371" mass="42734">MKSIFADNNNPQTLGYRPSHSDEIDLIDLLMQLWQGRWWIITLTAVAFSLGLAYVMVVKEQWNAKSYLTAPRIAEFGAYLEQRRAFALVLGLNETPTDMSQRLFNHFTALALSPNEKYTYLLNTNYFRQETEGMTEVEQRLWLEHMAEKELVISSPDERRQLPYFILEAKADSSETAKALMEGYLTFINHRVLQREDTEFRNSITALVNVRQKELSDIEFSLQTQHENQLTELTRALETARQAGIKDYYTSAADNGNTKIELTNSVHKYMLGENFLSAEINGLKSNPLVYPVRYYDIQREIQLLAPLLIQTLPEQTYSYQRTLDASVKKQRPKVIHILALCILVGGMIGIGAVVCREVLINYRRRCSLMNS</sequence>
<evidence type="ECO:0000256" key="12">
    <source>
        <dbReference type="SAM" id="Phobius"/>
    </source>
</evidence>
<keyword evidence="5 12" id="KW-0812">Transmembrane</keyword>
<keyword evidence="15" id="KW-1185">Reference proteome</keyword>
<evidence type="ECO:0000313" key="15">
    <source>
        <dbReference type="Proteomes" id="UP001296921"/>
    </source>
</evidence>
<evidence type="ECO:0000256" key="9">
    <source>
        <dbReference type="ARBA" id="ARBA00038118"/>
    </source>
</evidence>